<dbReference type="Pfam" id="PF07885">
    <property type="entry name" value="Ion_trans_2"/>
    <property type="match status" value="1"/>
</dbReference>
<dbReference type="STRING" id="419481.SAMN05216233_101114"/>
<keyword evidence="1" id="KW-0472">Membrane</keyword>
<feature type="transmembrane region" description="Helical" evidence="1">
    <location>
        <begin position="127"/>
        <end position="146"/>
    </location>
</feature>
<keyword evidence="1" id="KW-0812">Transmembrane</keyword>
<protein>
    <submittedName>
        <fullName evidence="3">Ion channel</fullName>
    </submittedName>
</protein>
<proteinExistence type="predicted"/>
<dbReference type="SUPFAM" id="SSF81324">
    <property type="entry name" value="Voltage-gated potassium channels"/>
    <property type="match status" value="1"/>
</dbReference>
<evidence type="ECO:0000259" key="2">
    <source>
        <dbReference type="Pfam" id="PF07885"/>
    </source>
</evidence>
<organism evidence="3 4">
    <name type="scientific">Desulfoluna spongiiphila</name>
    <dbReference type="NCBI Taxonomy" id="419481"/>
    <lineage>
        <taxon>Bacteria</taxon>
        <taxon>Pseudomonadati</taxon>
        <taxon>Thermodesulfobacteriota</taxon>
        <taxon>Desulfobacteria</taxon>
        <taxon>Desulfobacterales</taxon>
        <taxon>Desulfolunaceae</taxon>
        <taxon>Desulfoluna</taxon>
    </lineage>
</organism>
<feature type="transmembrane region" description="Helical" evidence="1">
    <location>
        <begin position="40"/>
        <end position="60"/>
    </location>
</feature>
<evidence type="ECO:0000256" key="1">
    <source>
        <dbReference type="SAM" id="Phobius"/>
    </source>
</evidence>
<gene>
    <name evidence="3" type="ORF">SAMN05216233_101114</name>
</gene>
<feature type="transmembrane region" description="Helical" evidence="1">
    <location>
        <begin position="195"/>
        <end position="216"/>
    </location>
</feature>
<evidence type="ECO:0000313" key="3">
    <source>
        <dbReference type="EMBL" id="SCX76385.1"/>
    </source>
</evidence>
<feature type="domain" description="Potassium channel" evidence="2">
    <location>
        <begin position="141"/>
        <end position="214"/>
    </location>
</feature>
<dbReference type="InterPro" id="IPR013099">
    <property type="entry name" value="K_chnl_dom"/>
</dbReference>
<reference evidence="3 4" key="1">
    <citation type="submission" date="2016-10" db="EMBL/GenBank/DDBJ databases">
        <authorList>
            <person name="de Groot N.N."/>
        </authorList>
    </citation>
    <scope>NUCLEOTIDE SEQUENCE [LARGE SCALE GENOMIC DNA]</scope>
    <source>
        <strain evidence="3 4">AA1</strain>
    </source>
</reference>
<dbReference type="Gene3D" id="1.10.287.70">
    <property type="match status" value="1"/>
</dbReference>
<feature type="transmembrane region" description="Helical" evidence="1">
    <location>
        <begin position="15"/>
        <end position="34"/>
    </location>
</feature>
<evidence type="ECO:0000313" key="4">
    <source>
        <dbReference type="Proteomes" id="UP000198870"/>
    </source>
</evidence>
<feature type="transmembrane region" description="Helical" evidence="1">
    <location>
        <begin position="67"/>
        <end position="85"/>
    </location>
</feature>
<dbReference type="AlphaFoldDB" id="A0A1G5AET8"/>
<feature type="transmembrane region" description="Helical" evidence="1">
    <location>
        <begin position="97"/>
        <end position="115"/>
    </location>
</feature>
<keyword evidence="4" id="KW-1185">Reference proteome</keyword>
<name>A0A1G5AET8_9BACT</name>
<dbReference type="EMBL" id="FMUX01000001">
    <property type="protein sequence ID" value="SCX76385.1"/>
    <property type="molecule type" value="Genomic_DNA"/>
</dbReference>
<accession>A0A1G5AET8</accession>
<keyword evidence="1" id="KW-1133">Transmembrane helix</keyword>
<sequence>MHSHWRQRVFQRTNLQIGQLLLVLTVIVLVAPSLPDDSSVAGMALVCLMLASLATALGPLVNGKPRLKLFLQIIAGMTIVTVFVADKARWSDESSCMVLGCVMLYHFGMMAVLLYHLFRHVTQTEKLLTAINFYLLTGITFSYVYVMANYLIPGAFDLPGHNLTNWSDYLYFSFVTLTSVGYGDISPQHHVTQSLAVFEAIIGVLSPTIMIARFVGGDHRHE</sequence>
<dbReference type="Proteomes" id="UP000198870">
    <property type="component" value="Unassembled WGS sequence"/>
</dbReference>